<evidence type="ECO:0000313" key="3">
    <source>
        <dbReference type="Proteomes" id="UP000197468"/>
    </source>
</evidence>
<proteinExistence type="predicted"/>
<evidence type="ECO:0000259" key="1">
    <source>
        <dbReference type="Pfam" id="PF13682"/>
    </source>
</evidence>
<dbReference type="Pfam" id="PF13682">
    <property type="entry name" value="CZB"/>
    <property type="match status" value="1"/>
</dbReference>
<protein>
    <recommendedName>
        <fullName evidence="1">Chemoreceptor zinc-binding domain-containing protein</fullName>
    </recommendedName>
</protein>
<reference evidence="2 3" key="1">
    <citation type="journal article" date="2008" name="Int. J. Syst. Evol. Microbiol.">
        <title>Description of Roseateles aquatilis sp. nov. and Roseateles terrae sp. nov., in the class Betaproteobacteria, and emended description of the genus Roseateles.</title>
        <authorList>
            <person name="Gomila M."/>
            <person name="Bowien B."/>
            <person name="Falsen E."/>
            <person name="Moore E.R."/>
            <person name="Lalucat J."/>
        </authorList>
    </citation>
    <scope>NUCLEOTIDE SEQUENCE [LARGE SCALE GENOMIC DNA]</scope>
    <source>
        <strain evidence="2 3">CCUG 48205</strain>
    </source>
</reference>
<organism evidence="2 3">
    <name type="scientific">Roseateles aquatilis</name>
    <dbReference type="NCBI Taxonomy" id="431061"/>
    <lineage>
        <taxon>Bacteria</taxon>
        <taxon>Pseudomonadati</taxon>
        <taxon>Pseudomonadota</taxon>
        <taxon>Betaproteobacteria</taxon>
        <taxon>Burkholderiales</taxon>
        <taxon>Sphaerotilaceae</taxon>
        <taxon>Roseateles</taxon>
    </lineage>
</organism>
<dbReference type="Proteomes" id="UP000197468">
    <property type="component" value="Unassembled WGS sequence"/>
</dbReference>
<gene>
    <name evidence="2" type="ORF">CDN99_15355</name>
</gene>
<dbReference type="AlphaFoldDB" id="A0A246J8I6"/>
<keyword evidence="3" id="KW-1185">Reference proteome</keyword>
<sequence>MSPGSRRRQWKVSLRGAIERHEHLDADAISCDNRCQLGQWLHGAGGRRNGTQPKFMALPEEHRKFHEAAGEVARRINAGQMDDATRMLDSGSAFARSSGDVAVALNRVRRGF</sequence>
<evidence type="ECO:0000313" key="2">
    <source>
        <dbReference type="EMBL" id="OWQ88850.1"/>
    </source>
</evidence>
<comment type="caution">
    <text evidence="2">The sequence shown here is derived from an EMBL/GenBank/DDBJ whole genome shotgun (WGS) entry which is preliminary data.</text>
</comment>
<accession>A0A246J8I6</accession>
<dbReference type="Gene3D" id="1.20.120.30">
    <property type="entry name" value="Aspartate receptor, ligand-binding domain"/>
    <property type="match status" value="1"/>
</dbReference>
<dbReference type="EMBL" id="NIOF01000006">
    <property type="protein sequence ID" value="OWQ88850.1"/>
    <property type="molecule type" value="Genomic_DNA"/>
</dbReference>
<dbReference type="OrthoDB" id="8613985at2"/>
<name>A0A246J8I6_9BURK</name>
<dbReference type="InterPro" id="IPR025991">
    <property type="entry name" value="Chemoreceptor_zinc-bind_dom"/>
</dbReference>
<feature type="domain" description="Chemoreceptor zinc-binding" evidence="1">
    <location>
        <begin position="9"/>
        <end position="72"/>
    </location>
</feature>